<sequence>MAPKVIEDRLGHTNVGFTMQVYTHLYDEQRREAAPCLAELIQRDKAS</sequence>
<keyword evidence="3" id="KW-1185">Reference proteome</keyword>
<keyword evidence="1" id="KW-0233">DNA recombination</keyword>
<gene>
    <name evidence="2" type="ORF">DAETH_22320</name>
</gene>
<dbReference type="InterPro" id="IPR013762">
    <property type="entry name" value="Integrase-like_cat_sf"/>
</dbReference>
<accession>A0ABM8AEN9</accession>
<protein>
    <recommendedName>
        <fullName evidence="4">Integrase</fullName>
    </recommendedName>
</protein>
<proteinExistence type="predicted"/>
<dbReference type="Proteomes" id="UP001064971">
    <property type="component" value="Chromosome"/>
</dbReference>
<name>A0ABM8AEN9_9DEIO</name>
<organism evidence="2 3">
    <name type="scientific">Deinococcus aetherius</name>
    <dbReference type="NCBI Taxonomy" id="200252"/>
    <lineage>
        <taxon>Bacteria</taxon>
        <taxon>Thermotogati</taxon>
        <taxon>Deinococcota</taxon>
        <taxon>Deinococci</taxon>
        <taxon>Deinococcales</taxon>
        <taxon>Deinococcaceae</taxon>
        <taxon>Deinococcus</taxon>
    </lineage>
</organism>
<evidence type="ECO:0000313" key="2">
    <source>
        <dbReference type="EMBL" id="BDP42263.1"/>
    </source>
</evidence>
<dbReference type="Gene3D" id="1.10.443.10">
    <property type="entry name" value="Intergrase catalytic core"/>
    <property type="match status" value="1"/>
</dbReference>
<evidence type="ECO:0000256" key="1">
    <source>
        <dbReference type="ARBA" id="ARBA00023172"/>
    </source>
</evidence>
<evidence type="ECO:0008006" key="4">
    <source>
        <dbReference type="Google" id="ProtNLM"/>
    </source>
</evidence>
<dbReference type="SUPFAM" id="SSF56349">
    <property type="entry name" value="DNA breaking-rejoining enzymes"/>
    <property type="match status" value="1"/>
</dbReference>
<dbReference type="EMBL" id="AP026560">
    <property type="protein sequence ID" value="BDP42263.1"/>
    <property type="molecule type" value="Genomic_DNA"/>
</dbReference>
<evidence type="ECO:0000313" key="3">
    <source>
        <dbReference type="Proteomes" id="UP001064971"/>
    </source>
</evidence>
<dbReference type="InterPro" id="IPR011010">
    <property type="entry name" value="DNA_brk_join_enz"/>
</dbReference>
<reference evidence="2" key="1">
    <citation type="submission" date="2022-07" db="EMBL/GenBank/DDBJ databases">
        <title>Complete Genome Sequence of the Radioresistant Bacterium Deinococcus aetherius ST0316, Isolated from the Air Dust collected in Lower Stratosphere above Japan.</title>
        <authorList>
            <person name="Satoh K."/>
            <person name="Hagiwara K."/>
            <person name="Katsumata K."/>
            <person name="Kubo A."/>
            <person name="Yokobori S."/>
            <person name="Yamagishi A."/>
            <person name="Oono Y."/>
            <person name="Narumi I."/>
        </authorList>
    </citation>
    <scope>NUCLEOTIDE SEQUENCE</scope>
    <source>
        <strain evidence="2">ST0316</strain>
    </source>
</reference>